<dbReference type="Pfam" id="PF07291">
    <property type="entry name" value="MauE"/>
    <property type="match status" value="1"/>
</dbReference>
<evidence type="ECO:0000256" key="1">
    <source>
        <dbReference type="ARBA" id="ARBA00004141"/>
    </source>
</evidence>
<accession>A0ABV9CEF8</accession>
<evidence type="ECO:0000259" key="6">
    <source>
        <dbReference type="Pfam" id="PF07291"/>
    </source>
</evidence>
<keyword evidence="4 5" id="KW-0472">Membrane</keyword>
<protein>
    <submittedName>
        <fullName evidence="7">MauE/DoxX family redox-associated membrane protein</fullName>
    </submittedName>
</protein>
<gene>
    <name evidence="7" type="ORF">ACFO60_11680</name>
</gene>
<dbReference type="Proteomes" id="UP001596004">
    <property type="component" value="Unassembled WGS sequence"/>
</dbReference>
<dbReference type="InterPro" id="IPR009908">
    <property type="entry name" value="Methylamine_util_MauE"/>
</dbReference>
<name>A0ABV9CEF8_9ACTN</name>
<dbReference type="RefSeq" id="WP_380840043.1">
    <property type="nucleotide sequence ID" value="NZ_JBHSFP010000006.1"/>
</dbReference>
<feature type="transmembrane region" description="Helical" evidence="5">
    <location>
        <begin position="117"/>
        <end position="136"/>
    </location>
</feature>
<sequence>MAFVVSGCQGLLAVVFLASAVSKLRGGRALRAFAASLAAMRLVSRSRAAFVAATLAAAEGCVAVLLAVPLTRQAGFAAAIALLAVLTAGVAVVLARDGGVPCRCFGASPAPLSGRHLVRNLLLVAVALAGLVLPAGSPASTGWLIAFLAGGLGGVIVTLLDDLVELFVPSPTS</sequence>
<keyword evidence="2 5" id="KW-0812">Transmembrane</keyword>
<feature type="transmembrane region" description="Helical" evidence="5">
    <location>
        <begin position="142"/>
        <end position="160"/>
    </location>
</feature>
<evidence type="ECO:0000256" key="5">
    <source>
        <dbReference type="SAM" id="Phobius"/>
    </source>
</evidence>
<feature type="domain" description="Methylamine utilisation protein MauE" evidence="6">
    <location>
        <begin position="1"/>
        <end position="132"/>
    </location>
</feature>
<evidence type="ECO:0000313" key="7">
    <source>
        <dbReference type="EMBL" id="MFC4531426.1"/>
    </source>
</evidence>
<evidence type="ECO:0000256" key="2">
    <source>
        <dbReference type="ARBA" id="ARBA00022692"/>
    </source>
</evidence>
<evidence type="ECO:0000256" key="3">
    <source>
        <dbReference type="ARBA" id="ARBA00022989"/>
    </source>
</evidence>
<feature type="transmembrane region" description="Helical" evidence="5">
    <location>
        <begin position="50"/>
        <end position="70"/>
    </location>
</feature>
<evidence type="ECO:0000256" key="4">
    <source>
        <dbReference type="ARBA" id="ARBA00023136"/>
    </source>
</evidence>
<proteinExistence type="predicted"/>
<organism evidence="7 8">
    <name type="scientific">Sphaerisporangium dianthi</name>
    <dbReference type="NCBI Taxonomy" id="1436120"/>
    <lineage>
        <taxon>Bacteria</taxon>
        <taxon>Bacillati</taxon>
        <taxon>Actinomycetota</taxon>
        <taxon>Actinomycetes</taxon>
        <taxon>Streptosporangiales</taxon>
        <taxon>Streptosporangiaceae</taxon>
        <taxon>Sphaerisporangium</taxon>
    </lineage>
</organism>
<feature type="transmembrane region" description="Helical" evidence="5">
    <location>
        <begin position="76"/>
        <end position="96"/>
    </location>
</feature>
<keyword evidence="8" id="KW-1185">Reference proteome</keyword>
<reference evidence="8" key="1">
    <citation type="journal article" date="2019" name="Int. J. Syst. Evol. Microbiol.">
        <title>The Global Catalogue of Microorganisms (GCM) 10K type strain sequencing project: providing services to taxonomists for standard genome sequencing and annotation.</title>
        <authorList>
            <consortium name="The Broad Institute Genomics Platform"/>
            <consortium name="The Broad Institute Genome Sequencing Center for Infectious Disease"/>
            <person name="Wu L."/>
            <person name="Ma J."/>
        </authorList>
    </citation>
    <scope>NUCLEOTIDE SEQUENCE [LARGE SCALE GENOMIC DNA]</scope>
    <source>
        <strain evidence="8">CGMCC 4.7132</strain>
    </source>
</reference>
<comment type="caution">
    <text evidence="7">The sequence shown here is derived from an EMBL/GenBank/DDBJ whole genome shotgun (WGS) entry which is preliminary data.</text>
</comment>
<evidence type="ECO:0000313" key="8">
    <source>
        <dbReference type="Proteomes" id="UP001596004"/>
    </source>
</evidence>
<keyword evidence="3 5" id="KW-1133">Transmembrane helix</keyword>
<dbReference type="EMBL" id="JBHSFP010000006">
    <property type="protein sequence ID" value="MFC4531426.1"/>
    <property type="molecule type" value="Genomic_DNA"/>
</dbReference>
<comment type="subcellular location">
    <subcellularLocation>
        <location evidence="1">Membrane</location>
        <topology evidence="1">Multi-pass membrane protein</topology>
    </subcellularLocation>
</comment>